<feature type="signal peptide" evidence="1">
    <location>
        <begin position="1"/>
        <end position="17"/>
    </location>
</feature>
<evidence type="ECO:0008006" key="4">
    <source>
        <dbReference type="Google" id="ProtNLM"/>
    </source>
</evidence>
<gene>
    <name evidence="2" type="ORF">SAMN04488058_104188</name>
</gene>
<evidence type="ECO:0000256" key="1">
    <source>
        <dbReference type="SAM" id="SignalP"/>
    </source>
</evidence>
<dbReference type="STRING" id="856736.SAMN04488058_104188"/>
<dbReference type="AlphaFoldDB" id="A0A1H6WI63"/>
<evidence type="ECO:0000313" key="2">
    <source>
        <dbReference type="EMBL" id="SEJ16638.1"/>
    </source>
</evidence>
<proteinExistence type="predicted"/>
<dbReference type="PROSITE" id="PS51257">
    <property type="entry name" value="PROKAR_LIPOPROTEIN"/>
    <property type="match status" value="1"/>
</dbReference>
<organism evidence="2 3">
    <name type="scientific">Deinococcus reticulitermitis</name>
    <dbReference type="NCBI Taxonomy" id="856736"/>
    <lineage>
        <taxon>Bacteria</taxon>
        <taxon>Thermotogati</taxon>
        <taxon>Deinococcota</taxon>
        <taxon>Deinococci</taxon>
        <taxon>Deinococcales</taxon>
        <taxon>Deinococcaceae</taxon>
        <taxon>Deinococcus</taxon>
    </lineage>
</organism>
<evidence type="ECO:0000313" key="3">
    <source>
        <dbReference type="Proteomes" id="UP000199223"/>
    </source>
</evidence>
<name>A0A1H6WI63_9DEIO</name>
<dbReference type="InterPro" id="IPR011047">
    <property type="entry name" value="Quinoprotein_ADH-like_sf"/>
</dbReference>
<dbReference type="OrthoDB" id="74041at2"/>
<reference evidence="3" key="1">
    <citation type="submission" date="2016-10" db="EMBL/GenBank/DDBJ databases">
        <authorList>
            <person name="Varghese N."/>
            <person name="Submissions S."/>
        </authorList>
    </citation>
    <scope>NUCLEOTIDE SEQUENCE [LARGE SCALE GENOMIC DNA]</scope>
    <source>
        <strain evidence="3">CGMCC 1.10218</strain>
    </source>
</reference>
<sequence>MLRTRVFALLSATLLGAALSGCTGTEEGLSTLRLALLTEGGAALRSVDTSPTEGTSALSAPIALAEPLGPGRDLHTVNSGRTLLVTRRGGVEARDADLEGEPRPFAALPPTFTPCLTQSALNAARTRLLTLSECPNDAGQFLALYAADGALIWTATLRTFTPPVGADTPPTRLAVVGDVGIVARAALGGGSEVIRAAPRGSGDPERDRVAVVSDPLRTVPIRDLANFGASVYAATDSGVRPLLATGEPNLTAELPAFGNARYDRLWDGVIGGRNLLFAWRDNALTLNGAEELRVWDGAATTLRTVDLLGDLRDLTLAPDGNLYALAGGSLRRYDVVLGLEGSNWQRTTLLSDPALADARALTWLVP</sequence>
<keyword evidence="3" id="KW-1185">Reference proteome</keyword>
<keyword evidence="1" id="KW-0732">Signal</keyword>
<feature type="chain" id="PRO_5011547878" description="PQQ-like domain-containing protein" evidence="1">
    <location>
        <begin position="18"/>
        <end position="366"/>
    </location>
</feature>
<dbReference type="Proteomes" id="UP000199223">
    <property type="component" value="Unassembled WGS sequence"/>
</dbReference>
<dbReference type="SUPFAM" id="SSF50998">
    <property type="entry name" value="Quinoprotein alcohol dehydrogenase-like"/>
    <property type="match status" value="1"/>
</dbReference>
<dbReference type="RefSeq" id="WP_092263943.1">
    <property type="nucleotide sequence ID" value="NZ_FNZA01000004.1"/>
</dbReference>
<dbReference type="EMBL" id="FNZA01000004">
    <property type="protein sequence ID" value="SEJ16638.1"/>
    <property type="molecule type" value="Genomic_DNA"/>
</dbReference>
<protein>
    <recommendedName>
        <fullName evidence="4">PQQ-like domain-containing protein</fullName>
    </recommendedName>
</protein>
<accession>A0A1H6WI63</accession>